<accession>A0A378MA39</accession>
<protein>
    <submittedName>
        <fullName evidence="1">Uncharacterized protein</fullName>
    </submittedName>
</protein>
<dbReference type="Proteomes" id="UP000254879">
    <property type="component" value="Unassembled WGS sequence"/>
</dbReference>
<sequence length="276" mass="32164">MTYRFPKQAKKLLEQQHTLPYLLYTDNGGYQVTIYTTLGKISGIVIQHESGKTADEKETEAILFQLQKYYFYFEYLRKRLALVKEKDSSIAEKIEVQSAILEEQVLFDEKIQPKADALKTMLHVFDQQQCKMDVYQEDISLLNEKIKLQQKITSEDWEAAEDLAIAFGTSAYAQSIYLQDYRSLRKALQKWTAEQQKQLPAAKRRELNKLLTLLSDTNAGLVFDHILSLVPRLEENLMLDKERSKAARISEFQKEFGNYVKFYKPDIAKVKALVRK</sequence>
<reference evidence="1 2" key="1">
    <citation type="submission" date="2018-06" db="EMBL/GenBank/DDBJ databases">
        <authorList>
            <consortium name="Pathogen Informatics"/>
            <person name="Doyle S."/>
        </authorList>
    </citation>
    <scope>NUCLEOTIDE SEQUENCE [LARGE SCALE GENOMIC DNA]</scope>
    <source>
        <strain evidence="2">NCTC 10815</strain>
    </source>
</reference>
<dbReference type="EMBL" id="UGPG01000001">
    <property type="protein sequence ID" value="STY43220.1"/>
    <property type="molecule type" value="Genomic_DNA"/>
</dbReference>
<evidence type="ECO:0000313" key="1">
    <source>
        <dbReference type="EMBL" id="STY43220.1"/>
    </source>
</evidence>
<proteinExistence type="predicted"/>
<dbReference type="RefSeq" id="WP_115345595.1">
    <property type="nucleotide sequence ID" value="NZ_UGPG01000001.1"/>
</dbReference>
<name>A0A378MA39_LISGR</name>
<organism evidence="1 2">
    <name type="scientific">Listeria grayi</name>
    <name type="common">Listeria murrayi</name>
    <dbReference type="NCBI Taxonomy" id="1641"/>
    <lineage>
        <taxon>Bacteria</taxon>
        <taxon>Bacillati</taxon>
        <taxon>Bacillota</taxon>
        <taxon>Bacilli</taxon>
        <taxon>Bacillales</taxon>
        <taxon>Listeriaceae</taxon>
        <taxon>Listeria</taxon>
    </lineage>
</organism>
<gene>
    <name evidence="1" type="ORF">NCTC10815_00507</name>
</gene>
<dbReference type="AlphaFoldDB" id="A0A378MA39"/>
<evidence type="ECO:0000313" key="2">
    <source>
        <dbReference type="Proteomes" id="UP000254879"/>
    </source>
</evidence>